<evidence type="ECO:0000256" key="2">
    <source>
        <dbReference type="ARBA" id="ARBA00034247"/>
    </source>
</evidence>
<dbReference type="SUPFAM" id="SSF55073">
    <property type="entry name" value="Nucleotide cyclase"/>
    <property type="match status" value="1"/>
</dbReference>
<dbReference type="GO" id="GO:1902201">
    <property type="term" value="P:negative regulation of bacterial-type flagellum-dependent cell motility"/>
    <property type="evidence" value="ECO:0007669"/>
    <property type="project" value="TreeGrafter"/>
</dbReference>
<dbReference type="Gene3D" id="3.30.70.270">
    <property type="match status" value="1"/>
</dbReference>
<dbReference type="Pfam" id="PF00990">
    <property type="entry name" value="GGDEF"/>
    <property type="match status" value="1"/>
</dbReference>
<reference evidence="5 6" key="1">
    <citation type="journal article" date="2020" name="Microorganisms">
        <title>Osmotic Adaptation and Compatible Solute Biosynthesis of Phototrophic Bacteria as Revealed from Genome Analyses.</title>
        <authorList>
            <person name="Imhoff J.F."/>
            <person name="Rahn T."/>
            <person name="Kunzel S."/>
            <person name="Keller A."/>
            <person name="Neulinger S.C."/>
        </authorList>
    </citation>
    <scope>NUCLEOTIDE SEQUENCE [LARGE SCALE GENOMIC DNA]</scope>
    <source>
        <strain evidence="5 6">DSM 21303</strain>
    </source>
</reference>
<dbReference type="AlphaFoldDB" id="A0A9X1BAL0"/>
<evidence type="ECO:0000313" key="6">
    <source>
        <dbReference type="Proteomes" id="UP001138802"/>
    </source>
</evidence>
<dbReference type="EC" id="2.7.7.65" evidence="1"/>
<accession>A0A9X1BAL0</accession>
<dbReference type="InterPro" id="IPR043128">
    <property type="entry name" value="Rev_trsase/Diguanyl_cyclase"/>
</dbReference>
<dbReference type="Proteomes" id="UP001138802">
    <property type="component" value="Unassembled WGS sequence"/>
</dbReference>
<evidence type="ECO:0000256" key="1">
    <source>
        <dbReference type="ARBA" id="ARBA00012528"/>
    </source>
</evidence>
<sequence>MELTRRHPTDLLLRRHQRAQALRGGAGSGVERSGNGESSAPQGANAELQRLAITDRTTGVRNRAYFEEAVAAEIAGVARYGTPVSLLLLDIDHSKAINDTHGHLGGDQILIELTVPIDRHLG</sequence>
<keyword evidence="6" id="KW-1185">Reference proteome</keyword>
<dbReference type="InterPro" id="IPR050469">
    <property type="entry name" value="Diguanylate_Cyclase"/>
</dbReference>
<evidence type="ECO:0000259" key="4">
    <source>
        <dbReference type="PROSITE" id="PS50887"/>
    </source>
</evidence>
<dbReference type="GO" id="GO:0052621">
    <property type="term" value="F:diguanylate cyclase activity"/>
    <property type="evidence" value="ECO:0007669"/>
    <property type="project" value="UniProtKB-EC"/>
</dbReference>
<gene>
    <name evidence="5" type="ORF">CKO25_17210</name>
</gene>
<dbReference type="GO" id="GO:0005886">
    <property type="term" value="C:plasma membrane"/>
    <property type="evidence" value="ECO:0007669"/>
    <property type="project" value="TreeGrafter"/>
</dbReference>
<name>A0A9X1BAL0_9GAMM</name>
<dbReference type="NCBIfam" id="TIGR00254">
    <property type="entry name" value="GGDEF"/>
    <property type="match status" value="1"/>
</dbReference>
<dbReference type="EMBL" id="NRSD01000023">
    <property type="protein sequence ID" value="MBK1646353.1"/>
    <property type="molecule type" value="Genomic_DNA"/>
</dbReference>
<organism evidence="5 6">
    <name type="scientific">Thiocapsa imhoffii</name>
    <dbReference type="NCBI Taxonomy" id="382777"/>
    <lineage>
        <taxon>Bacteria</taxon>
        <taxon>Pseudomonadati</taxon>
        <taxon>Pseudomonadota</taxon>
        <taxon>Gammaproteobacteria</taxon>
        <taxon>Chromatiales</taxon>
        <taxon>Chromatiaceae</taxon>
        <taxon>Thiocapsa</taxon>
    </lineage>
</organism>
<dbReference type="GO" id="GO:0043709">
    <property type="term" value="P:cell adhesion involved in single-species biofilm formation"/>
    <property type="evidence" value="ECO:0007669"/>
    <property type="project" value="TreeGrafter"/>
</dbReference>
<feature type="region of interest" description="Disordered" evidence="3">
    <location>
        <begin position="21"/>
        <end position="47"/>
    </location>
</feature>
<comment type="catalytic activity">
    <reaction evidence="2">
        <text>2 GTP = 3',3'-c-di-GMP + 2 diphosphate</text>
        <dbReference type="Rhea" id="RHEA:24898"/>
        <dbReference type="ChEBI" id="CHEBI:33019"/>
        <dbReference type="ChEBI" id="CHEBI:37565"/>
        <dbReference type="ChEBI" id="CHEBI:58805"/>
        <dbReference type="EC" id="2.7.7.65"/>
    </reaction>
</comment>
<evidence type="ECO:0000256" key="3">
    <source>
        <dbReference type="SAM" id="MobiDB-lite"/>
    </source>
</evidence>
<proteinExistence type="predicted"/>
<feature type="domain" description="GGDEF" evidence="4">
    <location>
        <begin position="82"/>
        <end position="122"/>
    </location>
</feature>
<dbReference type="InterPro" id="IPR000160">
    <property type="entry name" value="GGDEF_dom"/>
</dbReference>
<evidence type="ECO:0000313" key="5">
    <source>
        <dbReference type="EMBL" id="MBK1646353.1"/>
    </source>
</evidence>
<protein>
    <recommendedName>
        <fullName evidence="1">diguanylate cyclase</fullName>
        <ecNumber evidence="1">2.7.7.65</ecNumber>
    </recommendedName>
</protein>
<dbReference type="PANTHER" id="PTHR45138:SF9">
    <property type="entry name" value="DIGUANYLATE CYCLASE DGCM-RELATED"/>
    <property type="match status" value="1"/>
</dbReference>
<dbReference type="InterPro" id="IPR029787">
    <property type="entry name" value="Nucleotide_cyclase"/>
</dbReference>
<dbReference type="PROSITE" id="PS50887">
    <property type="entry name" value="GGDEF"/>
    <property type="match status" value="1"/>
</dbReference>
<comment type="caution">
    <text evidence="5">The sequence shown here is derived from an EMBL/GenBank/DDBJ whole genome shotgun (WGS) entry which is preliminary data.</text>
</comment>
<dbReference type="PANTHER" id="PTHR45138">
    <property type="entry name" value="REGULATORY COMPONENTS OF SENSORY TRANSDUCTION SYSTEM"/>
    <property type="match status" value="1"/>
</dbReference>
<dbReference type="CDD" id="cd01949">
    <property type="entry name" value="GGDEF"/>
    <property type="match status" value="1"/>
</dbReference>